<organism evidence="1">
    <name type="scientific">hydrothermal vent metagenome</name>
    <dbReference type="NCBI Taxonomy" id="652676"/>
    <lineage>
        <taxon>unclassified sequences</taxon>
        <taxon>metagenomes</taxon>
        <taxon>ecological metagenomes</taxon>
    </lineage>
</organism>
<dbReference type="EMBL" id="UOFO01000139">
    <property type="protein sequence ID" value="VAW88067.1"/>
    <property type="molecule type" value="Genomic_DNA"/>
</dbReference>
<gene>
    <name evidence="1" type="ORF">MNBD_GAMMA16-2016</name>
</gene>
<evidence type="ECO:0000313" key="1">
    <source>
        <dbReference type="EMBL" id="VAW88067.1"/>
    </source>
</evidence>
<evidence type="ECO:0008006" key="2">
    <source>
        <dbReference type="Google" id="ProtNLM"/>
    </source>
</evidence>
<proteinExistence type="predicted"/>
<sequence length="90" mass="9676">MRELTFNEIEEVSGGYEWVNNALVGSFGYAGAVFGFLRGGYPGGAAGAAGGAAFGGGVYNYFSDAIDNAPTQQEYSEWAFQQEIDWNAWE</sequence>
<dbReference type="AlphaFoldDB" id="A0A3B0ZL67"/>
<accession>A0A3B0ZL67</accession>
<reference evidence="1" key="1">
    <citation type="submission" date="2018-06" db="EMBL/GenBank/DDBJ databases">
        <authorList>
            <person name="Zhirakovskaya E."/>
        </authorList>
    </citation>
    <scope>NUCLEOTIDE SEQUENCE</scope>
</reference>
<protein>
    <recommendedName>
        <fullName evidence="2">Bacteriocin</fullName>
    </recommendedName>
</protein>
<name>A0A3B0ZL67_9ZZZZ</name>